<dbReference type="EMBL" id="JBHRYA010000002">
    <property type="protein sequence ID" value="MFC3715146.1"/>
    <property type="molecule type" value="Genomic_DNA"/>
</dbReference>
<keyword evidence="2 5" id="KW-0812">Transmembrane</keyword>
<dbReference type="Proteomes" id="UP001595705">
    <property type="component" value="Unassembled WGS sequence"/>
</dbReference>
<gene>
    <name evidence="6" type="ORF">ACFONC_03150</name>
</gene>
<organism evidence="6 7">
    <name type="scientific">Luteimonas soli</name>
    <dbReference type="NCBI Taxonomy" id="1648966"/>
    <lineage>
        <taxon>Bacteria</taxon>
        <taxon>Pseudomonadati</taxon>
        <taxon>Pseudomonadota</taxon>
        <taxon>Gammaproteobacteria</taxon>
        <taxon>Lysobacterales</taxon>
        <taxon>Lysobacteraceae</taxon>
        <taxon>Luteimonas</taxon>
    </lineage>
</organism>
<feature type="transmembrane region" description="Helical" evidence="5">
    <location>
        <begin position="25"/>
        <end position="50"/>
    </location>
</feature>
<sequence>MSENDVQSGVRPDPLFGGLTRPPTFLGLPVEVLLAIAGVSTVVFLVASLFDGGIGWKVGPLGLGVVMYGIARLMCARDPRAFRYLFLRSLTKNLHRNRSYWGTGSYSPLPNRKRKV</sequence>
<reference evidence="7" key="1">
    <citation type="journal article" date="2019" name="Int. J. Syst. Evol. Microbiol.">
        <title>The Global Catalogue of Microorganisms (GCM) 10K type strain sequencing project: providing services to taxonomists for standard genome sequencing and annotation.</title>
        <authorList>
            <consortium name="The Broad Institute Genomics Platform"/>
            <consortium name="The Broad Institute Genome Sequencing Center for Infectious Disease"/>
            <person name="Wu L."/>
            <person name="Ma J."/>
        </authorList>
    </citation>
    <scope>NUCLEOTIDE SEQUENCE [LARGE SCALE GENOMIC DNA]</scope>
    <source>
        <strain evidence="7">KCTC 42441</strain>
    </source>
</reference>
<dbReference type="InterPro" id="IPR007792">
    <property type="entry name" value="T4SS_VirB3/TrbD/AvhB"/>
</dbReference>
<name>A0ABV7XGU3_9GAMM</name>
<comment type="caution">
    <text evidence="6">The sequence shown here is derived from an EMBL/GenBank/DDBJ whole genome shotgun (WGS) entry which is preliminary data.</text>
</comment>
<evidence type="ECO:0000256" key="3">
    <source>
        <dbReference type="ARBA" id="ARBA00022989"/>
    </source>
</evidence>
<evidence type="ECO:0000313" key="7">
    <source>
        <dbReference type="Proteomes" id="UP001595705"/>
    </source>
</evidence>
<accession>A0ABV7XGU3</accession>
<evidence type="ECO:0000256" key="2">
    <source>
        <dbReference type="ARBA" id="ARBA00022692"/>
    </source>
</evidence>
<keyword evidence="7" id="KW-1185">Reference proteome</keyword>
<evidence type="ECO:0000256" key="5">
    <source>
        <dbReference type="SAM" id="Phobius"/>
    </source>
</evidence>
<keyword evidence="3 5" id="KW-1133">Transmembrane helix</keyword>
<dbReference type="Pfam" id="PF05101">
    <property type="entry name" value="VirB3"/>
    <property type="match status" value="1"/>
</dbReference>
<proteinExistence type="predicted"/>
<evidence type="ECO:0000256" key="1">
    <source>
        <dbReference type="ARBA" id="ARBA00004370"/>
    </source>
</evidence>
<protein>
    <submittedName>
        <fullName evidence="6">Type IV secretion system protein VirB3</fullName>
    </submittedName>
</protein>
<evidence type="ECO:0000313" key="6">
    <source>
        <dbReference type="EMBL" id="MFC3715146.1"/>
    </source>
</evidence>
<feature type="transmembrane region" description="Helical" evidence="5">
    <location>
        <begin position="56"/>
        <end position="75"/>
    </location>
</feature>
<keyword evidence="4 5" id="KW-0472">Membrane</keyword>
<comment type="subcellular location">
    <subcellularLocation>
        <location evidence="1">Membrane</location>
    </subcellularLocation>
</comment>
<dbReference type="RefSeq" id="WP_386742246.1">
    <property type="nucleotide sequence ID" value="NZ_JBHRYA010000002.1"/>
</dbReference>
<evidence type="ECO:0000256" key="4">
    <source>
        <dbReference type="ARBA" id="ARBA00023136"/>
    </source>
</evidence>